<dbReference type="GO" id="GO:0016301">
    <property type="term" value="F:kinase activity"/>
    <property type="evidence" value="ECO:0007669"/>
    <property type="project" value="UniProtKB-KW"/>
</dbReference>
<dbReference type="Gene3D" id="3.80.10.10">
    <property type="entry name" value="Ribonuclease Inhibitor"/>
    <property type="match status" value="1"/>
</dbReference>
<dbReference type="Pfam" id="PF00560">
    <property type="entry name" value="LRR_1"/>
    <property type="match status" value="2"/>
</dbReference>
<sequence length="135" mass="14985">MSNTNPLYLHETGLKTLLSNLTKLQVLHLDSVDISRNGSQWGNAVLQVGPTFQELSMSDCGLSGNLPDDIFHLTDLTELDLSLNFKLSGQLSEFPKQSLLQSLNLAYTNLTGPIPDSIGNLQYLSEFDLFDCNFY</sequence>
<keyword evidence="7" id="KW-0808">Transferase</keyword>
<keyword evidence="7" id="KW-0675">Receptor</keyword>
<dbReference type="InterPro" id="IPR001611">
    <property type="entry name" value="Leu-rich_rpt"/>
</dbReference>
<reference evidence="7" key="1">
    <citation type="submission" date="2020-01" db="EMBL/GenBank/DDBJ databases">
        <title>Genome sequence of Kobresia littledalei, the first chromosome-level genome in the family Cyperaceae.</title>
        <authorList>
            <person name="Qu G."/>
        </authorList>
    </citation>
    <scope>NUCLEOTIDE SEQUENCE</scope>
    <source>
        <strain evidence="7">C.B.Clarke</strain>
        <tissue evidence="7">Leaf</tissue>
    </source>
</reference>
<accession>A0A833QLM9</accession>
<dbReference type="GO" id="GO:0016020">
    <property type="term" value="C:membrane"/>
    <property type="evidence" value="ECO:0007669"/>
    <property type="project" value="UniProtKB-SubCell"/>
</dbReference>
<evidence type="ECO:0000256" key="6">
    <source>
        <dbReference type="ARBA" id="ARBA00023180"/>
    </source>
</evidence>
<dbReference type="PANTHER" id="PTHR48061">
    <property type="entry name" value="LEUCINE-RICH REPEAT RECEPTOR PROTEIN KINASE EMS1-LIKE-RELATED"/>
    <property type="match status" value="1"/>
</dbReference>
<dbReference type="EMBL" id="SWLB01000020">
    <property type="protein sequence ID" value="KAF3325398.1"/>
    <property type="molecule type" value="Genomic_DNA"/>
</dbReference>
<comment type="caution">
    <text evidence="7">The sequence shown here is derived from an EMBL/GenBank/DDBJ whole genome shotgun (WGS) entry which is preliminary data.</text>
</comment>
<keyword evidence="4" id="KW-1133">Transmembrane helix</keyword>
<evidence type="ECO:0000256" key="3">
    <source>
        <dbReference type="ARBA" id="ARBA00022729"/>
    </source>
</evidence>
<keyword evidence="8" id="KW-1185">Reference proteome</keyword>
<proteinExistence type="predicted"/>
<dbReference type="Proteomes" id="UP000623129">
    <property type="component" value="Unassembled WGS sequence"/>
</dbReference>
<evidence type="ECO:0000313" key="7">
    <source>
        <dbReference type="EMBL" id="KAF3325398.1"/>
    </source>
</evidence>
<dbReference type="OrthoDB" id="696771at2759"/>
<dbReference type="InterPro" id="IPR046956">
    <property type="entry name" value="RLP23-like"/>
</dbReference>
<evidence type="ECO:0000256" key="4">
    <source>
        <dbReference type="ARBA" id="ARBA00022989"/>
    </source>
</evidence>
<gene>
    <name evidence="7" type="ORF">FCM35_KLT10469</name>
</gene>
<keyword evidence="7" id="KW-0418">Kinase</keyword>
<keyword evidence="2" id="KW-0812">Transmembrane</keyword>
<organism evidence="7 8">
    <name type="scientific">Carex littledalei</name>
    <dbReference type="NCBI Taxonomy" id="544730"/>
    <lineage>
        <taxon>Eukaryota</taxon>
        <taxon>Viridiplantae</taxon>
        <taxon>Streptophyta</taxon>
        <taxon>Embryophyta</taxon>
        <taxon>Tracheophyta</taxon>
        <taxon>Spermatophyta</taxon>
        <taxon>Magnoliopsida</taxon>
        <taxon>Liliopsida</taxon>
        <taxon>Poales</taxon>
        <taxon>Cyperaceae</taxon>
        <taxon>Cyperoideae</taxon>
        <taxon>Cariceae</taxon>
        <taxon>Carex</taxon>
        <taxon>Carex subgen. Euthyceras</taxon>
    </lineage>
</organism>
<keyword evidence="3" id="KW-0732">Signal</keyword>
<name>A0A833QLM9_9POAL</name>
<evidence type="ECO:0000256" key="1">
    <source>
        <dbReference type="ARBA" id="ARBA00004479"/>
    </source>
</evidence>
<dbReference type="PANTHER" id="PTHR48061:SF2">
    <property type="entry name" value="RECEPTOR LIKE PROTEIN 30-LIKE"/>
    <property type="match status" value="1"/>
</dbReference>
<dbReference type="SUPFAM" id="SSF52047">
    <property type="entry name" value="RNI-like"/>
    <property type="match status" value="1"/>
</dbReference>
<keyword evidence="5" id="KW-0472">Membrane</keyword>
<dbReference type="InterPro" id="IPR032675">
    <property type="entry name" value="LRR_dom_sf"/>
</dbReference>
<dbReference type="AlphaFoldDB" id="A0A833QLM9"/>
<keyword evidence="6" id="KW-0325">Glycoprotein</keyword>
<evidence type="ECO:0000256" key="2">
    <source>
        <dbReference type="ARBA" id="ARBA00022692"/>
    </source>
</evidence>
<comment type="subcellular location">
    <subcellularLocation>
        <location evidence="1">Membrane</location>
        <topology evidence="1">Single-pass type I membrane protein</topology>
    </subcellularLocation>
</comment>
<protein>
    <submittedName>
        <fullName evidence="7">Leucine-rich repeat receptor-like protein kinase PEPR1</fullName>
    </submittedName>
</protein>
<evidence type="ECO:0000313" key="8">
    <source>
        <dbReference type="Proteomes" id="UP000623129"/>
    </source>
</evidence>
<evidence type="ECO:0000256" key="5">
    <source>
        <dbReference type="ARBA" id="ARBA00023136"/>
    </source>
</evidence>